<evidence type="ECO:0000313" key="2">
    <source>
        <dbReference type="Proteomes" id="UP000603295"/>
    </source>
</evidence>
<dbReference type="EMBL" id="BMDS01000013">
    <property type="protein sequence ID" value="GGI64275.1"/>
    <property type="molecule type" value="Genomic_DNA"/>
</dbReference>
<keyword evidence="2" id="KW-1185">Reference proteome</keyword>
<dbReference type="Proteomes" id="UP000603295">
    <property type="component" value="Unassembled WGS sequence"/>
</dbReference>
<name>A0ABQ2C858_9LACO</name>
<sequence length="115" mass="12848">MSSKNVVLDLDIYINNSDPKIINTDKFLFNSFLSIYTSKIITNAISDNVLGFVKPKDGLISPFTVSRILLVDNFLKKIVTIKVAIVLKYKSILKVVLLPSNGTIGNRRKVYISSL</sequence>
<gene>
    <name evidence="1" type="ORF">GCM10011459_21090</name>
</gene>
<reference evidence="2" key="1">
    <citation type="journal article" date="2019" name="Int. J. Syst. Evol. Microbiol.">
        <title>The Global Catalogue of Microorganisms (GCM) 10K type strain sequencing project: providing services to taxonomists for standard genome sequencing and annotation.</title>
        <authorList>
            <consortium name="The Broad Institute Genomics Platform"/>
            <consortium name="The Broad Institute Genome Sequencing Center for Infectious Disease"/>
            <person name="Wu L."/>
            <person name="Ma J."/>
        </authorList>
    </citation>
    <scope>NUCLEOTIDE SEQUENCE [LARGE SCALE GENOMIC DNA]</scope>
    <source>
        <strain evidence="2">CCM 8609</strain>
    </source>
</reference>
<proteinExistence type="predicted"/>
<organism evidence="1 2">
    <name type="scientific">Limosilactobacillus caviae</name>
    <dbReference type="NCBI Taxonomy" id="1769424"/>
    <lineage>
        <taxon>Bacteria</taxon>
        <taxon>Bacillati</taxon>
        <taxon>Bacillota</taxon>
        <taxon>Bacilli</taxon>
        <taxon>Lactobacillales</taxon>
        <taxon>Lactobacillaceae</taxon>
        <taxon>Limosilactobacillus</taxon>
    </lineage>
</organism>
<evidence type="ECO:0000313" key="1">
    <source>
        <dbReference type="EMBL" id="GGI64275.1"/>
    </source>
</evidence>
<protein>
    <submittedName>
        <fullName evidence="1">Uncharacterized protein</fullName>
    </submittedName>
</protein>
<comment type="caution">
    <text evidence="1">The sequence shown here is derived from an EMBL/GenBank/DDBJ whole genome shotgun (WGS) entry which is preliminary data.</text>
</comment>
<accession>A0ABQ2C858</accession>